<dbReference type="RefSeq" id="WP_062391569.1">
    <property type="nucleotide sequence ID" value="NZ_CP011853.1"/>
</dbReference>
<evidence type="ECO:0000313" key="2">
    <source>
        <dbReference type="Proteomes" id="UP000063789"/>
    </source>
</evidence>
<dbReference type="EMBL" id="CP011853">
    <property type="protein sequence ID" value="ALG83614.1"/>
    <property type="molecule type" value="Genomic_DNA"/>
</dbReference>
<dbReference type="PATRIC" id="fig|1136941.3.peg.540"/>
<dbReference type="Pfam" id="PF10698">
    <property type="entry name" value="DUF2505"/>
    <property type="match status" value="1"/>
</dbReference>
<protein>
    <recommendedName>
        <fullName evidence="3">DUF2505 domain-containing protein</fullName>
    </recommendedName>
</protein>
<evidence type="ECO:0008006" key="3">
    <source>
        <dbReference type="Google" id="ProtNLM"/>
    </source>
</evidence>
<name>A0A0N9MLY9_9ACTN</name>
<sequence length="162" mass="16834">MSSKFEHSVSYPSSVSALWSLLSTEQYWRDLIAATNGDHGVLESFTLDGDTVTVITKQGVGAENLPSVVTAVRPGDLEIPRTSTFTLGGAAITGRMEASVSGAPATISGDITIAGDPAVAQYLGSANVAIPFVGGKIEKAVIEQVGHLLDAERDATVDFLGR</sequence>
<keyword evidence="2" id="KW-1185">Reference proteome</keyword>
<dbReference type="STRING" id="1136941.ACH46_02685"/>
<accession>A0A0N9MLY9</accession>
<proteinExistence type="predicted"/>
<dbReference type="Proteomes" id="UP000063789">
    <property type="component" value="Chromosome"/>
</dbReference>
<reference evidence="2" key="1">
    <citation type="submission" date="2015-06" db="EMBL/GenBank/DDBJ databases">
        <title>Complete genome sequence and metabolic analysis of phthalate degradation pathway in Gordonia sp. QH-11.</title>
        <authorList>
            <person name="Jin D."/>
            <person name="Kong X."/>
            <person name="Bai Z."/>
        </authorList>
    </citation>
    <scope>NUCLEOTIDE SEQUENCE [LARGE SCALE GENOMIC DNA]</scope>
    <source>
        <strain evidence="2">QH-11</strain>
    </source>
</reference>
<dbReference type="OrthoDB" id="5178774at2"/>
<reference evidence="1 2" key="2">
    <citation type="journal article" date="2017" name="Int. J. Syst. Evol. Microbiol.">
        <title>Gordonia phthalatica sp. nov., a di-n-butyl phthalate-degrading bacterium isolated from activated sludge.</title>
        <authorList>
            <person name="Jin D."/>
            <person name="Kong X."/>
            <person name="Jia M."/>
            <person name="Yu X."/>
            <person name="Wang X."/>
            <person name="Zhuang X."/>
            <person name="Deng Y."/>
            <person name="Bai Z."/>
        </authorList>
    </citation>
    <scope>NUCLEOTIDE SEQUENCE [LARGE SCALE GENOMIC DNA]</scope>
    <source>
        <strain evidence="1 2">QH-11</strain>
    </source>
</reference>
<organism evidence="1 2">
    <name type="scientific">Gordonia phthalatica</name>
    <dbReference type="NCBI Taxonomy" id="1136941"/>
    <lineage>
        <taxon>Bacteria</taxon>
        <taxon>Bacillati</taxon>
        <taxon>Actinomycetota</taxon>
        <taxon>Actinomycetes</taxon>
        <taxon>Mycobacteriales</taxon>
        <taxon>Gordoniaceae</taxon>
        <taxon>Gordonia</taxon>
    </lineage>
</organism>
<dbReference type="KEGG" id="goq:ACH46_02685"/>
<dbReference type="InterPro" id="IPR019639">
    <property type="entry name" value="DUF2505"/>
</dbReference>
<gene>
    <name evidence="1" type="ORF">ACH46_02685</name>
</gene>
<dbReference type="AlphaFoldDB" id="A0A0N9MLY9"/>
<evidence type="ECO:0000313" key="1">
    <source>
        <dbReference type="EMBL" id="ALG83614.1"/>
    </source>
</evidence>